<dbReference type="Proteomes" id="UP000076154">
    <property type="component" value="Unassembled WGS sequence"/>
</dbReference>
<sequence>MPFVLDHSNKITKKPTMPQTIHSTRSFLSVSSSSSSSPSNPPILVSTHHIPHHSSCPNIHCSIPFAHDYTFINPLRIRPPHIPQLLITRGKLPGGPIDLDYYVLSHKPDFKLKTGAHVFIASHGVLVLKEVFPHAGKRLPGLRVFGCMVEDSVSVKLYVVEERSPGRFSSFFHSFFPRLS</sequence>
<dbReference type="InParanoid" id="A0A369J0Q9"/>
<comment type="caution">
    <text evidence="1">The sequence shown here is derived from an EMBL/GenBank/DDBJ whole genome shotgun (WGS) entry which is preliminary data.</text>
</comment>
<protein>
    <submittedName>
        <fullName evidence="1">Uncharacterized protein</fullName>
    </submittedName>
</protein>
<proteinExistence type="predicted"/>
<evidence type="ECO:0000313" key="1">
    <source>
        <dbReference type="EMBL" id="RDB14972.1"/>
    </source>
</evidence>
<dbReference type="AlphaFoldDB" id="A0A369J0Q9"/>
<organism evidence="1 2">
    <name type="scientific">Hypsizygus marmoreus</name>
    <name type="common">White beech mushroom</name>
    <name type="synonym">Agaricus marmoreus</name>
    <dbReference type="NCBI Taxonomy" id="39966"/>
    <lineage>
        <taxon>Eukaryota</taxon>
        <taxon>Fungi</taxon>
        <taxon>Dikarya</taxon>
        <taxon>Basidiomycota</taxon>
        <taxon>Agaricomycotina</taxon>
        <taxon>Agaricomycetes</taxon>
        <taxon>Agaricomycetidae</taxon>
        <taxon>Agaricales</taxon>
        <taxon>Tricholomatineae</taxon>
        <taxon>Lyophyllaceae</taxon>
        <taxon>Hypsizygus</taxon>
    </lineage>
</organism>
<keyword evidence="2" id="KW-1185">Reference proteome</keyword>
<name>A0A369J0Q9_HYPMA</name>
<evidence type="ECO:0000313" key="2">
    <source>
        <dbReference type="Proteomes" id="UP000076154"/>
    </source>
</evidence>
<dbReference type="EMBL" id="LUEZ02000095">
    <property type="protein sequence ID" value="RDB14972.1"/>
    <property type="molecule type" value="Genomic_DNA"/>
</dbReference>
<reference evidence="1" key="1">
    <citation type="submission" date="2018-04" db="EMBL/GenBank/DDBJ databases">
        <title>Whole genome sequencing of Hypsizygus marmoreus.</title>
        <authorList>
            <person name="Choi I.-G."/>
            <person name="Min B."/>
            <person name="Kim J.-G."/>
            <person name="Kim S."/>
            <person name="Oh Y.-L."/>
            <person name="Kong W.-S."/>
            <person name="Park H."/>
            <person name="Jeong J."/>
            <person name="Song E.-S."/>
        </authorList>
    </citation>
    <scope>NUCLEOTIDE SEQUENCE [LARGE SCALE GENOMIC DNA]</scope>
    <source>
        <strain evidence="1">51987-8</strain>
    </source>
</reference>
<gene>
    <name evidence="1" type="ORF">Hypma_016171</name>
</gene>
<accession>A0A369J0Q9</accession>